<proteinExistence type="predicted"/>
<evidence type="ECO:0000313" key="3">
    <source>
        <dbReference type="EMBL" id="RKN61341.1"/>
    </source>
</evidence>
<dbReference type="PROSITE" id="PS50231">
    <property type="entry name" value="RICIN_B_LECTIN"/>
    <property type="match status" value="1"/>
</dbReference>
<feature type="domain" description="Ricin B lectin" evidence="2">
    <location>
        <begin position="124"/>
        <end position="262"/>
    </location>
</feature>
<evidence type="ECO:0000313" key="4">
    <source>
        <dbReference type="Proteomes" id="UP000270343"/>
    </source>
</evidence>
<comment type="caution">
    <text evidence="3">The sequence shown here is derived from an EMBL/GenBank/DDBJ whole genome shotgun (WGS) entry which is preliminary data.</text>
</comment>
<dbReference type="OrthoDB" id="4273937at2"/>
<gene>
    <name evidence="3" type="ORF">D7231_32130</name>
</gene>
<keyword evidence="1" id="KW-0472">Membrane</keyword>
<dbReference type="CDD" id="cd00161">
    <property type="entry name" value="beta-trefoil_Ricin-like"/>
    <property type="match status" value="1"/>
</dbReference>
<keyword evidence="4" id="KW-1185">Reference proteome</keyword>
<accession>A0A3B0ALS5</accession>
<evidence type="ECO:0000256" key="1">
    <source>
        <dbReference type="SAM" id="Phobius"/>
    </source>
</evidence>
<dbReference type="EMBL" id="RBAM01000025">
    <property type="protein sequence ID" value="RKN61341.1"/>
    <property type="molecule type" value="Genomic_DNA"/>
</dbReference>
<dbReference type="InterPro" id="IPR000772">
    <property type="entry name" value="Ricin_B_lectin"/>
</dbReference>
<evidence type="ECO:0000259" key="2">
    <source>
        <dbReference type="SMART" id="SM00458"/>
    </source>
</evidence>
<name>A0A3B0ALS5_9ACTN</name>
<dbReference type="AlphaFoldDB" id="A0A3B0ALS5"/>
<sequence length="263" mass="28373">MAGCPRGGGCASSRGGYVDHLLGKLAYLLYVDIIALAGNWQVKFTEAAHVDRYVQKFRPRRLVNTRFGVAAKVFAAAFFTAATLIAPSAQADEVEPPAIELPPAVSDLGLKGGNSIVAGSSRLTAAFFQNGFSKKCLEVRGDSNANGAIANQWTCNRSATQVWGITEYRDRYAGFNLYNGNSGKCLEIRGDSKATGALANQWQCNDSATQVWRFHPSGDGGYYITNANSGKCLEIRGDKWIDGATANQWTCNGSASQVWYLFT</sequence>
<feature type="transmembrane region" description="Helical" evidence="1">
    <location>
        <begin position="25"/>
        <end position="42"/>
    </location>
</feature>
<dbReference type="Proteomes" id="UP000270343">
    <property type="component" value="Unassembled WGS sequence"/>
</dbReference>
<keyword evidence="1" id="KW-0812">Transmembrane</keyword>
<dbReference type="InterPro" id="IPR035992">
    <property type="entry name" value="Ricin_B-like_lectins"/>
</dbReference>
<dbReference type="Gene3D" id="2.80.10.50">
    <property type="match status" value="3"/>
</dbReference>
<protein>
    <recommendedName>
        <fullName evidence="2">Ricin B lectin domain-containing protein</fullName>
    </recommendedName>
</protein>
<keyword evidence="1" id="KW-1133">Transmembrane helix</keyword>
<organism evidence="3 4">
    <name type="scientific">Streptomyces klenkii</name>
    <dbReference type="NCBI Taxonomy" id="1420899"/>
    <lineage>
        <taxon>Bacteria</taxon>
        <taxon>Bacillati</taxon>
        <taxon>Actinomycetota</taxon>
        <taxon>Actinomycetes</taxon>
        <taxon>Kitasatosporales</taxon>
        <taxon>Streptomycetaceae</taxon>
        <taxon>Streptomyces</taxon>
    </lineage>
</organism>
<dbReference type="SUPFAM" id="SSF50370">
    <property type="entry name" value="Ricin B-like lectins"/>
    <property type="match status" value="1"/>
</dbReference>
<dbReference type="Pfam" id="PF14200">
    <property type="entry name" value="RicinB_lectin_2"/>
    <property type="match status" value="1"/>
</dbReference>
<feature type="transmembrane region" description="Helical" evidence="1">
    <location>
        <begin position="63"/>
        <end position="86"/>
    </location>
</feature>
<reference evidence="3 4" key="1">
    <citation type="journal article" date="2015" name="Antonie Van Leeuwenhoek">
        <title>Streptomyces klenkii sp. nov., isolated from deep marine sediment.</title>
        <authorList>
            <person name="Veyisoglu A."/>
            <person name="Sahin N."/>
        </authorList>
    </citation>
    <scope>NUCLEOTIDE SEQUENCE [LARGE SCALE GENOMIC DNA]</scope>
    <source>
        <strain evidence="3 4">KCTC 29202</strain>
    </source>
</reference>
<dbReference type="SMART" id="SM00458">
    <property type="entry name" value="RICIN"/>
    <property type="match status" value="1"/>
</dbReference>